<organism evidence="3 4">
    <name type="scientific">Tychonema bourrellyi FEM_GT703</name>
    <dbReference type="NCBI Taxonomy" id="2040638"/>
    <lineage>
        <taxon>Bacteria</taxon>
        <taxon>Bacillati</taxon>
        <taxon>Cyanobacteriota</taxon>
        <taxon>Cyanophyceae</taxon>
        <taxon>Oscillatoriophycideae</taxon>
        <taxon>Oscillatoriales</taxon>
        <taxon>Microcoleaceae</taxon>
        <taxon>Tychonema</taxon>
    </lineage>
</organism>
<feature type="domain" description="J" evidence="2">
    <location>
        <begin position="8"/>
        <end position="73"/>
    </location>
</feature>
<dbReference type="InterPro" id="IPR018253">
    <property type="entry name" value="DnaJ_domain_CS"/>
</dbReference>
<dbReference type="Proteomes" id="UP000226442">
    <property type="component" value="Unassembled WGS sequence"/>
</dbReference>
<name>A0A2G4F216_9CYAN</name>
<comment type="caution">
    <text evidence="3">The sequence shown here is derived from an EMBL/GenBank/DDBJ whole genome shotgun (WGS) entry which is preliminary data.</text>
</comment>
<dbReference type="GO" id="GO:0051082">
    <property type="term" value="F:unfolded protein binding"/>
    <property type="evidence" value="ECO:0007669"/>
    <property type="project" value="InterPro"/>
</dbReference>
<evidence type="ECO:0000256" key="1">
    <source>
        <dbReference type="ARBA" id="ARBA00023186"/>
    </source>
</evidence>
<dbReference type="InterPro" id="IPR036869">
    <property type="entry name" value="J_dom_sf"/>
</dbReference>
<dbReference type="CDD" id="cd10747">
    <property type="entry name" value="DnaJ_C"/>
    <property type="match status" value="1"/>
</dbReference>
<dbReference type="Gene3D" id="1.10.287.110">
    <property type="entry name" value="DnaJ domain"/>
    <property type="match status" value="1"/>
</dbReference>
<sequence>MAATDFKDYYAILGLDKTTSADEIKKTFRKLARKYHPDMNPGNKEAEARFKEVNEAYEVLSDPEKRKKYDQYGQYWKQAAATTGGWPGAGGYGGAAPTDFGGVDFSQYGSFDEFINTLLGRGGGPGASASAGRNGNWNYRTTTGGPTGFGGFEDFAGYENRATGISLNTEVAISLTLGEAFRGTSKRVATGEVSIPAGVKTGSKIRVKGKGQVDPYTKQQGDLYLKVEVLPHPFFQFDGENLVCEVPITPDEAVLGASIEVPVPEGMITVKFPAGMRSGQSLRLRGKGWPKPKKDERTDLLVKIAIVPPKEITTVERECYEKIQANRTFNPRSNLNGVL</sequence>
<dbReference type="GO" id="GO:0005737">
    <property type="term" value="C:cytoplasm"/>
    <property type="evidence" value="ECO:0007669"/>
    <property type="project" value="TreeGrafter"/>
</dbReference>
<keyword evidence="1" id="KW-0143">Chaperone</keyword>
<dbReference type="OrthoDB" id="9779889at2"/>
<protein>
    <submittedName>
        <fullName evidence="3">J domain-containing protein</fullName>
    </submittedName>
</protein>
<gene>
    <name evidence="3" type="ORF">CP500_010445</name>
</gene>
<dbReference type="PANTHER" id="PTHR43096">
    <property type="entry name" value="DNAJ HOMOLOG 1, MITOCHONDRIAL-RELATED"/>
    <property type="match status" value="1"/>
</dbReference>
<dbReference type="SUPFAM" id="SSF46565">
    <property type="entry name" value="Chaperone J-domain"/>
    <property type="match status" value="1"/>
</dbReference>
<dbReference type="PROSITE" id="PS50076">
    <property type="entry name" value="DNAJ_2"/>
    <property type="match status" value="1"/>
</dbReference>
<dbReference type="RefSeq" id="WP_096828179.1">
    <property type="nucleotide sequence ID" value="NZ_NXIB02000050.1"/>
</dbReference>
<dbReference type="Pfam" id="PF01556">
    <property type="entry name" value="DnaJ_C"/>
    <property type="match status" value="1"/>
</dbReference>
<accession>A0A2G4F216</accession>
<dbReference type="PRINTS" id="PR00625">
    <property type="entry name" value="JDOMAIN"/>
</dbReference>
<evidence type="ECO:0000313" key="3">
    <source>
        <dbReference type="EMBL" id="PHX55517.1"/>
    </source>
</evidence>
<dbReference type="GO" id="GO:0042026">
    <property type="term" value="P:protein refolding"/>
    <property type="evidence" value="ECO:0007669"/>
    <property type="project" value="TreeGrafter"/>
</dbReference>
<dbReference type="FunFam" id="2.60.260.20:FF:000013">
    <property type="entry name" value="DnaJ subfamily B member 11"/>
    <property type="match status" value="1"/>
</dbReference>
<dbReference type="SMART" id="SM00271">
    <property type="entry name" value="DnaJ"/>
    <property type="match status" value="1"/>
</dbReference>
<dbReference type="Gene3D" id="2.60.260.20">
    <property type="entry name" value="Urease metallochaperone UreE, N-terminal domain"/>
    <property type="match status" value="2"/>
</dbReference>
<evidence type="ECO:0000313" key="4">
    <source>
        <dbReference type="Proteomes" id="UP000226442"/>
    </source>
</evidence>
<proteinExistence type="predicted"/>
<dbReference type="CDD" id="cd06257">
    <property type="entry name" value="DnaJ"/>
    <property type="match status" value="1"/>
</dbReference>
<reference evidence="3" key="1">
    <citation type="submission" date="2017-10" db="EMBL/GenBank/DDBJ databases">
        <title>Draft genome sequence of the planktic cyanobacteria Tychonema bourrellyi isolated from alpine lentic freshwater.</title>
        <authorList>
            <person name="Tett A."/>
            <person name="Armanini F."/>
            <person name="Asnicar F."/>
            <person name="Boscaini A."/>
            <person name="Pasolli E."/>
            <person name="Zolfo M."/>
            <person name="Donati C."/>
            <person name="Salmaso N."/>
            <person name="Segata N."/>
        </authorList>
    </citation>
    <scope>NUCLEOTIDE SEQUENCE</scope>
    <source>
        <strain evidence="3">FEM_GT703</strain>
    </source>
</reference>
<dbReference type="InterPro" id="IPR001623">
    <property type="entry name" value="DnaJ_domain"/>
</dbReference>
<dbReference type="EMBL" id="NXIB02000050">
    <property type="protein sequence ID" value="PHX55517.1"/>
    <property type="molecule type" value="Genomic_DNA"/>
</dbReference>
<keyword evidence="4" id="KW-1185">Reference proteome</keyword>
<dbReference type="Pfam" id="PF00226">
    <property type="entry name" value="DnaJ"/>
    <property type="match status" value="1"/>
</dbReference>
<dbReference type="InterPro" id="IPR008971">
    <property type="entry name" value="HSP40/DnaJ_pept-bd"/>
</dbReference>
<dbReference type="AlphaFoldDB" id="A0A2G4F216"/>
<dbReference type="PROSITE" id="PS00636">
    <property type="entry name" value="DNAJ_1"/>
    <property type="match status" value="1"/>
</dbReference>
<dbReference type="PANTHER" id="PTHR43096:SF52">
    <property type="entry name" value="DNAJ HOMOLOG 1, MITOCHONDRIAL-RELATED"/>
    <property type="match status" value="1"/>
</dbReference>
<dbReference type="InterPro" id="IPR002939">
    <property type="entry name" value="DnaJ_C"/>
</dbReference>
<dbReference type="SUPFAM" id="SSF49493">
    <property type="entry name" value="HSP40/DnaJ peptide-binding domain"/>
    <property type="match status" value="2"/>
</dbReference>
<evidence type="ECO:0000259" key="2">
    <source>
        <dbReference type="PROSITE" id="PS50076"/>
    </source>
</evidence>